<dbReference type="InterPro" id="IPR036070">
    <property type="entry name" value="Nop_dom_sf"/>
</dbReference>
<evidence type="ECO:0000313" key="3">
    <source>
        <dbReference type="EMBL" id="KAF7684667.1"/>
    </source>
</evidence>
<organism evidence="3 4">
    <name type="scientific">Astathelohania contejeani</name>
    <dbReference type="NCBI Taxonomy" id="164912"/>
    <lineage>
        <taxon>Eukaryota</taxon>
        <taxon>Fungi</taxon>
        <taxon>Fungi incertae sedis</taxon>
        <taxon>Microsporidia</taxon>
        <taxon>Astathelohaniidae</taxon>
        <taxon>Astathelohania</taxon>
    </lineage>
</organism>
<dbReference type="Proteomes" id="UP001516464">
    <property type="component" value="Unassembled WGS sequence"/>
</dbReference>
<protein>
    <recommendedName>
        <fullName evidence="2">Nop domain-containing protein</fullName>
    </recommendedName>
</protein>
<sequence length="258" mass="29995">MDEIIIRYKESLSLLKSNVQSLKRMLNIDIDLLFLEYLLPITEEITPQDGLNTAQLIELNLLNQKLKEIYSNDKHKEIYTQLQITNKLSDSTKVMFHELSNIISEKCPNLLTLLDKKLLINILCDVNGIKNLAMSNGNIIKKHLEKHPLISTVSKENKTRLIRKIAGRISILARVDMNNNISKINYMDEICNWCKKLEEPGDILLDRPLPIPKDSKGKRGGRKQKKKKELNKLIKRRVIEKRRYINHCTDDLIEESDE</sequence>
<proteinExistence type="predicted"/>
<keyword evidence="4" id="KW-1185">Reference proteome</keyword>
<evidence type="ECO:0000313" key="4">
    <source>
        <dbReference type="Proteomes" id="UP001516464"/>
    </source>
</evidence>
<evidence type="ECO:0000256" key="1">
    <source>
        <dbReference type="SAM" id="MobiDB-lite"/>
    </source>
</evidence>
<accession>A0ABQ7I2I6</accession>
<dbReference type="Pfam" id="PF01798">
    <property type="entry name" value="Nop"/>
    <property type="match status" value="1"/>
</dbReference>
<reference evidence="3 4" key="1">
    <citation type="submission" date="2019-01" db="EMBL/GenBank/DDBJ databases">
        <title>Genomes sequencing and comparative genomics of infectious freshwater microsporidia, Cucumispora dikerogammari and Thelohania contejeani.</title>
        <authorList>
            <person name="Cormier A."/>
            <person name="Giraud I."/>
            <person name="Wattier R."/>
            <person name="Teixeira M."/>
            <person name="Grandjean F."/>
            <person name="Rigaud T."/>
            <person name="Cordaux R."/>
        </authorList>
    </citation>
    <scope>NUCLEOTIDE SEQUENCE [LARGE SCALE GENOMIC DNA]</scope>
    <source>
        <strain evidence="3">T1</strain>
        <tissue evidence="3">Spores</tissue>
    </source>
</reference>
<dbReference type="SUPFAM" id="SSF89124">
    <property type="entry name" value="Nop domain"/>
    <property type="match status" value="1"/>
</dbReference>
<dbReference type="EMBL" id="SBIQ01000005">
    <property type="protein sequence ID" value="KAF7684667.1"/>
    <property type="molecule type" value="Genomic_DNA"/>
</dbReference>
<dbReference type="InterPro" id="IPR002687">
    <property type="entry name" value="Nop_dom"/>
</dbReference>
<gene>
    <name evidence="3" type="ORF">TCON_0151</name>
</gene>
<comment type="caution">
    <text evidence="3">The sequence shown here is derived from an EMBL/GenBank/DDBJ whole genome shotgun (WGS) entry which is preliminary data.</text>
</comment>
<name>A0ABQ7I2I6_9MICR</name>
<evidence type="ECO:0000259" key="2">
    <source>
        <dbReference type="Pfam" id="PF01798"/>
    </source>
</evidence>
<feature type="region of interest" description="Disordered" evidence="1">
    <location>
        <begin position="208"/>
        <end position="228"/>
    </location>
</feature>
<feature type="compositionally biased region" description="Basic residues" evidence="1">
    <location>
        <begin position="216"/>
        <end position="228"/>
    </location>
</feature>
<feature type="domain" description="Nop" evidence="2">
    <location>
        <begin position="144"/>
        <end position="179"/>
    </location>
</feature>